<evidence type="ECO:0000259" key="3">
    <source>
        <dbReference type="Pfam" id="PF07859"/>
    </source>
</evidence>
<evidence type="ECO:0000313" key="4">
    <source>
        <dbReference type="EMBL" id="MCW1931634.1"/>
    </source>
</evidence>
<name>A0ABT3GVR0_9RHOB</name>
<keyword evidence="5" id="KW-1185">Reference proteome</keyword>
<dbReference type="RefSeq" id="WP_264504731.1">
    <property type="nucleotide sequence ID" value="NZ_JAPDFL010000001.1"/>
</dbReference>
<dbReference type="PANTHER" id="PTHR48081">
    <property type="entry name" value="AB HYDROLASE SUPERFAMILY PROTEIN C4A8.06C"/>
    <property type="match status" value="1"/>
</dbReference>
<dbReference type="Gene3D" id="3.40.50.1820">
    <property type="entry name" value="alpha/beta hydrolase"/>
    <property type="match status" value="1"/>
</dbReference>
<dbReference type="InterPro" id="IPR050300">
    <property type="entry name" value="GDXG_lipolytic_enzyme"/>
</dbReference>
<comment type="caution">
    <text evidence="4">The sequence shown here is derived from an EMBL/GenBank/DDBJ whole genome shotgun (WGS) entry which is preliminary data.</text>
</comment>
<keyword evidence="2 4" id="KW-0378">Hydrolase</keyword>
<dbReference type="Proteomes" id="UP001208938">
    <property type="component" value="Unassembled WGS sequence"/>
</dbReference>
<feature type="domain" description="Alpha/beta hydrolase fold-3" evidence="3">
    <location>
        <begin position="71"/>
        <end position="257"/>
    </location>
</feature>
<evidence type="ECO:0000256" key="1">
    <source>
        <dbReference type="ARBA" id="ARBA00010515"/>
    </source>
</evidence>
<dbReference type="InterPro" id="IPR002168">
    <property type="entry name" value="Lipase_GDXG_HIS_AS"/>
</dbReference>
<organism evidence="4 5">
    <name type="scientific">Pararhodobacter zhoushanensis</name>
    <dbReference type="NCBI Taxonomy" id="2479545"/>
    <lineage>
        <taxon>Bacteria</taxon>
        <taxon>Pseudomonadati</taxon>
        <taxon>Pseudomonadota</taxon>
        <taxon>Alphaproteobacteria</taxon>
        <taxon>Rhodobacterales</taxon>
        <taxon>Paracoccaceae</taxon>
        <taxon>Pararhodobacter</taxon>
    </lineage>
</organism>
<dbReference type="EMBL" id="JAPDFL010000001">
    <property type="protein sequence ID" value="MCW1931634.1"/>
    <property type="molecule type" value="Genomic_DNA"/>
</dbReference>
<dbReference type="InterPro" id="IPR013094">
    <property type="entry name" value="AB_hydrolase_3"/>
</dbReference>
<dbReference type="Pfam" id="PF07859">
    <property type="entry name" value="Abhydrolase_3"/>
    <property type="match status" value="1"/>
</dbReference>
<proteinExistence type="inferred from homology"/>
<accession>A0ABT3GVR0</accession>
<protein>
    <submittedName>
        <fullName evidence="4">Alpha/beta hydrolase</fullName>
    </submittedName>
</protein>
<dbReference type="PANTHER" id="PTHR48081:SF8">
    <property type="entry name" value="ALPHA_BETA HYDROLASE FOLD-3 DOMAIN-CONTAINING PROTEIN-RELATED"/>
    <property type="match status" value="1"/>
</dbReference>
<evidence type="ECO:0000256" key="2">
    <source>
        <dbReference type="ARBA" id="ARBA00022801"/>
    </source>
</evidence>
<dbReference type="GO" id="GO:0016787">
    <property type="term" value="F:hydrolase activity"/>
    <property type="evidence" value="ECO:0007669"/>
    <property type="project" value="UniProtKB-KW"/>
</dbReference>
<gene>
    <name evidence="4" type="ORF">OKW52_04995</name>
</gene>
<dbReference type="PROSITE" id="PS01173">
    <property type="entry name" value="LIPASE_GDXG_HIS"/>
    <property type="match status" value="1"/>
</dbReference>
<reference evidence="4 5" key="1">
    <citation type="submission" date="2022-10" db="EMBL/GenBank/DDBJ databases">
        <title>Pararhodobacter sp. nov., isolated from marine algae.</title>
        <authorList>
            <person name="Choi B.J."/>
            <person name="Kim J.M."/>
            <person name="Lee J.K."/>
            <person name="Choi D.G."/>
            <person name="Jeon C.O."/>
        </authorList>
    </citation>
    <scope>NUCLEOTIDE SEQUENCE [LARGE SCALE GENOMIC DNA]</scope>
    <source>
        <strain evidence="4 5">ZQ420</strain>
    </source>
</reference>
<dbReference type="SUPFAM" id="SSF53474">
    <property type="entry name" value="alpha/beta-Hydrolases"/>
    <property type="match status" value="1"/>
</dbReference>
<comment type="similarity">
    <text evidence="1">Belongs to the 'GDXG' lipolytic enzyme family.</text>
</comment>
<evidence type="ECO:0000313" key="5">
    <source>
        <dbReference type="Proteomes" id="UP001208938"/>
    </source>
</evidence>
<sequence length="300" mass="32346">MSWQAEVVRVVARKVTRRALARQRDPAIARADFERLSGRVFRAPPGSLALEGTAGVPGLWVSNRPQGESVVLYFHGGAYVMGSPRTHTGIAAAIALRTGARVFVPDYRLAPEHPFPAAFDDAVATYDALVALGSRPENIVLGGDSAGGGLALALLGHLCREGRPPAGLFAFSPWTDLTFAGASLVTNAAREQVLPAHRLTETRTLILGSAKPQDTNDPRLSPLQASFPAAPPVMLHAAQSEILRDDTQRMRGRLPNAEIRIAGDLPHAWPMLHRWLPEARETLDQTAAFIRQCLPQTAES</sequence>
<dbReference type="InterPro" id="IPR029058">
    <property type="entry name" value="AB_hydrolase_fold"/>
</dbReference>